<feature type="compositionally biased region" description="Pro residues" evidence="1">
    <location>
        <begin position="48"/>
        <end position="60"/>
    </location>
</feature>
<proteinExistence type="predicted"/>
<dbReference type="EMBL" id="AMZH03005348">
    <property type="protein sequence ID" value="RRT66656.1"/>
    <property type="molecule type" value="Genomic_DNA"/>
</dbReference>
<protein>
    <submittedName>
        <fullName evidence="2">Uncharacterized protein</fullName>
    </submittedName>
</protein>
<evidence type="ECO:0000256" key="1">
    <source>
        <dbReference type="SAM" id="MobiDB-lite"/>
    </source>
</evidence>
<evidence type="ECO:0000313" key="3">
    <source>
        <dbReference type="Proteomes" id="UP000287651"/>
    </source>
</evidence>
<comment type="caution">
    <text evidence="2">The sequence shown here is derived from an EMBL/GenBank/DDBJ whole genome shotgun (WGS) entry which is preliminary data.</text>
</comment>
<accession>A0A426ZRK4</accession>
<evidence type="ECO:0000313" key="2">
    <source>
        <dbReference type="EMBL" id="RRT66656.1"/>
    </source>
</evidence>
<dbReference type="Proteomes" id="UP000287651">
    <property type="component" value="Unassembled WGS sequence"/>
</dbReference>
<organism evidence="2 3">
    <name type="scientific">Ensete ventricosum</name>
    <name type="common">Abyssinian banana</name>
    <name type="synonym">Musa ensete</name>
    <dbReference type="NCBI Taxonomy" id="4639"/>
    <lineage>
        <taxon>Eukaryota</taxon>
        <taxon>Viridiplantae</taxon>
        <taxon>Streptophyta</taxon>
        <taxon>Embryophyta</taxon>
        <taxon>Tracheophyta</taxon>
        <taxon>Spermatophyta</taxon>
        <taxon>Magnoliopsida</taxon>
        <taxon>Liliopsida</taxon>
        <taxon>Zingiberales</taxon>
        <taxon>Musaceae</taxon>
        <taxon>Ensete</taxon>
    </lineage>
</organism>
<feature type="region of interest" description="Disordered" evidence="1">
    <location>
        <begin position="29"/>
        <end position="60"/>
    </location>
</feature>
<gene>
    <name evidence="2" type="ORF">B296_00017883</name>
</gene>
<reference evidence="2 3" key="1">
    <citation type="journal article" date="2014" name="Agronomy (Basel)">
        <title>A Draft Genome Sequence for Ensete ventricosum, the Drought-Tolerant Tree Against Hunger.</title>
        <authorList>
            <person name="Harrison J."/>
            <person name="Moore K.A."/>
            <person name="Paszkiewicz K."/>
            <person name="Jones T."/>
            <person name="Grant M."/>
            <person name="Ambacheew D."/>
            <person name="Muzemil S."/>
            <person name="Studholme D.J."/>
        </authorList>
    </citation>
    <scope>NUCLEOTIDE SEQUENCE [LARGE SCALE GENOMIC DNA]</scope>
</reference>
<name>A0A426ZRK4_ENSVE</name>
<sequence length="181" mass="20050">MSSSISSLEREIENLGRSDSAGLARAALFSTAGDGDPPKMMLNFCRNPGPPSPSPQVPRPPVLGLLRRGRRRGDHEVHPVRRLPEVNQELLPHLIEPRVVTARWVPRGRPLRRRNSGLALAARVYEGDEPLASPRLEQGAGWRPGGSLGRDHRCRLLGGDRIRFSRGRDTASEERRRGVAK</sequence>
<dbReference type="AlphaFoldDB" id="A0A426ZRK4"/>